<name>A0A165AJ40_XYLHT</name>
<dbReference type="EMBL" id="KV407462">
    <property type="protein sequence ID" value="KZF20562.1"/>
    <property type="molecule type" value="Genomic_DNA"/>
</dbReference>
<proteinExistence type="predicted"/>
<dbReference type="GeneID" id="28894643"/>
<dbReference type="OrthoDB" id="5420368at2759"/>
<dbReference type="STRING" id="1328760.A0A165AJ40"/>
<accession>A0A165AJ40</accession>
<dbReference type="RefSeq" id="XP_018186117.1">
    <property type="nucleotide sequence ID" value="XM_018329506.1"/>
</dbReference>
<evidence type="ECO:0000313" key="2">
    <source>
        <dbReference type="EMBL" id="KZF20562.1"/>
    </source>
</evidence>
<protein>
    <submittedName>
        <fullName evidence="2">Uncharacterized protein</fullName>
    </submittedName>
</protein>
<keyword evidence="3" id="KW-1185">Reference proteome</keyword>
<sequence>MPMKWTPDNDQLLLLKILETHDLTVDTKKIAAAWPTDDGREGPTARAISERLVKIRANAKAGGAGHFAVKKPGNSKPNTPRKGRAIKAEGEDTPSTPNSKRKRATKTVPKEDTDDEYASYNIPGTETKWLADGLAHLNGSASYQVLRDQNDDDGDEMESPSKKTKSLVKMEPNVSNTDFGDENLLYTVPFGDMSTSS</sequence>
<feature type="region of interest" description="Disordered" evidence="1">
    <location>
        <begin position="147"/>
        <end position="167"/>
    </location>
</feature>
<dbReference type="Proteomes" id="UP000076632">
    <property type="component" value="Unassembled WGS sequence"/>
</dbReference>
<reference evidence="2 3" key="1">
    <citation type="journal article" date="2016" name="Fungal Biol.">
        <title>The genome of Xylona heveae provides a window into fungal endophytism.</title>
        <authorList>
            <person name="Gazis R."/>
            <person name="Kuo A."/>
            <person name="Riley R."/>
            <person name="LaButti K."/>
            <person name="Lipzen A."/>
            <person name="Lin J."/>
            <person name="Amirebrahimi M."/>
            <person name="Hesse C.N."/>
            <person name="Spatafora J.W."/>
            <person name="Henrissat B."/>
            <person name="Hainaut M."/>
            <person name="Grigoriev I.V."/>
            <person name="Hibbett D.S."/>
        </authorList>
    </citation>
    <scope>NUCLEOTIDE SEQUENCE [LARGE SCALE GENOMIC DNA]</scope>
    <source>
        <strain evidence="2 3">TC161</strain>
    </source>
</reference>
<evidence type="ECO:0000256" key="1">
    <source>
        <dbReference type="SAM" id="MobiDB-lite"/>
    </source>
</evidence>
<dbReference type="AlphaFoldDB" id="A0A165AJ40"/>
<gene>
    <name evidence="2" type="ORF">L228DRAFT_173902</name>
</gene>
<evidence type="ECO:0000313" key="3">
    <source>
        <dbReference type="Proteomes" id="UP000076632"/>
    </source>
</evidence>
<dbReference type="InParanoid" id="A0A165AJ40"/>
<feature type="region of interest" description="Disordered" evidence="1">
    <location>
        <begin position="61"/>
        <end position="120"/>
    </location>
</feature>
<organism evidence="2 3">
    <name type="scientific">Xylona heveae (strain CBS 132557 / TC161)</name>
    <dbReference type="NCBI Taxonomy" id="1328760"/>
    <lineage>
        <taxon>Eukaryota</taxon>
        <taxon>Fungi</taxon>
        <taxon>Dikarya</taxon>
        <taxon>Ascomycota</taxon>
        <taxon>Pezizomycotina</taxon>
        <taxon>Xylonomycetes</taxon>
        <taxon>Xylonales</taxon>
        <taxon>Xylonaceae</taxon>
        <taxon>Xylona</taxon>
    </lineage>
</organism>